<dbReference type="OrthoDB" id="21449at2759"/>
<accession>A0A061FEG2</accession>
<dbReference type="Gramene" id="Tc08v2_t005230.1">
    <property type="protein sequence ID" value="Tc08v2_p005230.1"/>
    <property type="gene ID" value="Tc08v2_g005230"/>
</dbReference>
<dbReference type="Gramene" id="EOY15288">
    <property type="protein sequence ID" value="EOY15288"/>
    <property type="gene ID" value="TCM_034402"/>
</dbReference>
<evidence type="ECO:0000256" key="2">
    <source>
        <dbReference type="PROSITE-ProRule" id="PRU00035"/>
    </source>
</evidence>
<feature type="region of interest" description="Disordered" evidence="3">
    <location>
        <begin position="485"/>
        <end position="540"/>
    </location>
</feature>
<dbReference type="PROSITE" id="PS00633">
    <property type="entry name" value="BROMODOMAIN_1"/>
    <property type="match status" value="1"/>
</dbReference>
<dbReference type="PANTHER" id="PTHR22881">
    <property type="entry name" value="BROMODOMAIN CONTAINING PROTEIN"/>
    <property type="match status" value="1"/>
</dbReference>
<dbReference type="GO" id="GO:0003677">
    <property type="term" value="F:DNA binding"/>
    <property type="evidence" value="ECO:0007669"/>
    <property type="project" value="UniProtKB-KW"/>
</dbReference>
<dbReference type="SUPFAM" id="SSF47370">
    <property type="entry name" value="Bromodomain"/>
    <property type="match status" value="1"/>
</dbReference>
<dbReference type="InterPro" id="IPR001487">
    <property type="entry name" value="Bromodomain"/>
</dbReference>
<evidence type="ECO:0000256" key="3">
    <source>
        <dbReference type="SAM" id="MobiDB-lite"/>
    </source>
</evidence>
<organism evidence="5 6">
    <name type="scientific">Theobroma cacao</name>
    <name type="common">Cacao</name>
    <name type="synonym">Cocoa</name>
    <dbReference type="NCBI Taxonomy" id="3641"/>
    <lineage>
        <taxon>Eukaryota</taxon>
        <taxon>Viridiplantae</taxon>
        <taxon>Streptophyta</taxon>
        <taxon>Embryophyta</taxon>
        <taxon>Tracheophyta</taxon>
        <taxon>Spermatophyta</taxon>
        <taxon>Magnoliopsida</taxon>
        <taxon>eudicotyledons</taxon>
        <taxon>Gunneridae</taxon>
        <taxon>Pentapetalae</taxon>
        <taxon>rosids</taxon>
        <taxon>malvids</taxon>
        <taxon>Malvales</taxon>
        <taxon>Malvaceae</taxon>
        <taxon>Byttnerioideae</taxon>
        <taxon>Theobroma</taxon>
    </lineage>
</organism>
<feature type="compositionally biased region" description="Polar residues" evidence="3">
    <location>
        <begin position="100"/>
        <end position="125"/>
    </location>
</feature>
<feature type="region of interest" description="Disordered" evidence="3">
    <location>
        <begin position="274"/>
        <end position="357"/>
    </location>
</feature>
<reference evidence="5 6" key="1">
    <citation type="journal article" date="2013" name="Genome Biol.">
        <title>The genome sequence of the most widely cultivated cacao type and its use to identify candidate genes regulating pod color.</title>
        <authorList>
            <person name="Motamayor J.C."/>
            <person name="Mockaitis K."/>
            <person name="Schmutz J."/>
            <person name="Haiminen N."/>
            <person name="Iii D.L."/>
            <person name="Cornejo O."/>
            <person name="Findley S.D."/>
            <person name="Zheng P."/>
            <person name="Utro F."/>
            <person name="Royaert S."/>
            <person name="Saski C."/>
            <person name="Jenkins J."/>
            <person name="Podicheti R."/>
            <person name="Zhao M."/>
            <person name="Scheffler B.E."/>
            <person name="Stack J.C."/>
            <person name="Feltus F.A."/>
            <person name="Mustiga G.M."/>
            <person name="Amores F."/>
            <person name="Phillips W."/>
            <person name="Marelli J.P."/>
            <person name="May G.D."/>
            <person name="Shapiro H."/>
            <person name="Ma J."/>
            <person name="Bustamante C.D."/>
            <person name="Schnell R.J."/>
            <person name="Main D."/>
            <person name="Gilbert D."/>
            <person name="Parida L."/>
            <person name="Kuhn D.N."/>
        </authorList>
    </citation>
    <scope>NUCLEOTIDE SEQUENCE [LARGE SCALE GENOMIC DNA]</scope>
    <source>
        <strain evidence="6">cv. Matina 1-6</strain>
    </source>
</reference>
<evidence type="ECO:0000256" key="1">
    <source>
        <dbReference type="ARBA" id="ARBA00023117"/>
    </source>
</evidence>
<dbReference type="Pfam" id="PF00439">
    <property type="entry name" value="Bromodomain"/>
    <property type="match status" value="1"/>
</dbReference>
<feature type="region of interest" description="Disordered" evidence="3">
    <location>
        <begin position="685"/>
        <end position="704"/>
    </location>
</feature>
<keyword evidence="5" id="KW-0238">DNA-binding</keyword>
<dbReference type="SMART" id="SM00297">
    <property type="entry name" value="BROMO"/>
    <property type="match status" value="1"/>
</dbReference>
<dbReference type="EMBL" id="CM001886">
    <property type="protein sequence ID" value="EOY15288.1"/>
    <property type="molecule type" value="Genomic_DNA"/>
</dbReference>
<proteinExistence type="predicted"/>
<dbReference type="eggNOG" id="KOG0955">
    <property type="taxonomic scope" value="Eukaryota"/>
</dbReference>
<dbReference type="InterPro" id="IPR036427">
    <property type="entry name" value="Bromodomain-like_sf"/>
</dbReference>
<evidence type="ECO:0000313" key="5">
    <source>
        <dbReference type="EMBL" id="EOY15288.1"/>
    </source>
</evidence>
<evidence type="ECO:0000313" key="6">
    <source>
        <dbReference type="Proteomes" id="UP000026915"/>
    </source>
</evidence>
<feature type="compositionally biased region" description="Polar residues" evidence="3">
    <location>
        <begin position="508"/>
        <end position="517"/>
    </location>
</feature>
<evidence type="ECO:0000259" key="4">
    <source>
        <dbReference type="PROSITE" id="PS50014"/>
    </source>
</evidence>
<name>A0A061FEG2_THECC</name>
<dbReference type="HOGENOM" id="CLU_014410_1_0_1"/>
<dbReference type="InParanoid" id="A0A061FEG2"/>
<sequence>MRGEIAAETMTKKKKKKGRPSLLELQKRSLKQQQQQEQQQLQRQKNPNLINPNFSTNSNRRSTRRNPNLDGGSPVPEWIDGGDDDDDERQQKKHKLLLGLNSSRNRQHYPNSSAPNSASYGSDSNADGEDPEASLKRGKVASLRPGSDQMGEKVSKATDTLHGSPVESGPTTPLPDKKLLVFILDRLQKKDTYGAYSEPVDPEELPDYLDIIAHPMDFQTVRKKLDGGAYTTLEQFEKDVLLICSNAMKYNAPDTIYFRQARSMQELAKKDFENLRQDSDEGEPQPKVVRRGRPPGKSLKKSLESSSLDRVGSEFSSGATLATGPDASSLSNTYNLRKGPSSHKLRPADTSVRPSWVSHSNENHASWSSEWENEFPASVVKAVMKYGKKHFPVDENKRDTYNPSSTCRHEQPIFSTLDEELKQLIPVGLSAENGYATSLARFAADLGPVVWKIASKKIESVLPSGLKFGPGWVGENRTIEQPQLSFSEKQKSSNSLSDHHSSRLFSPPATSGSNSIAGSRVPSQGREDAETVRGLGSQNDFTSPYSKVGDIKSAPLHQFQQRPLLHSGINGSIGGFGIGYPPQMRLVTQPGNPLSEKTSVTSQTHGMVSGSSTAMCPMPASDFLSSEAKFADSSTTLHSGNTMAVGPDLASHAATNVGLLQKSYNQQDFLPFPPDLNVRFLAPGSPSSSVPIGSPQHPDLALQL</sequence>
<dbReference type="InterPro" id="IPR051831">
    <property type="entry name" value="Bromodomain_contain_prot"/>
</dbReference>
<feature type="compositionally biased region" description="Low complexity" evidence="3">
    <location>
        <begin position="31"/>
        <end position="44"/>
    </location>
</feature>
<feature type="compositionally biased region" description="Low complexity" evidence="3">
    <location>
        <begin position="51"/>
        <end position="68"/>
    </location>
</feature>
<dbReference type="FunCoup" id="A0A061FEG2">
    <property type="interactions" value="1525"/>
</dbReference>
<dbReference type="OMA" id="SYKFRQA"/>
<keyword evidence="6" id="KW-1185">Reference proteome</keyword>
<feature type="compositionally biased region" description="Basic residues" evidence="3">
    <location>
        <begin position="288"/>
        <end position="300"/>
    </location>
</feature>
<feature type="compositionally biased region" description="Low complexity" evidence="3">
    <location>
        <begin position="685"/>
        <end position="695"/>
    </location>
</feature>
<dbReference type="Gene3D" id="1.20.920.10">
    <property type="entry name" value="Bromodomain-like"/>
    <property type="match status" value="1"/>
</dbReference>
<dbReference type="SMR" id="A0A061FEG2"/>
<feature type="domain" description="Bromo" evidence="4">
    <location>
        <begin position="188"/>
        <end position="258"/>
    </location>
</feature>
<dbReference type="PROSITE" id="PS50014">
    <property type="entry name" value="BROMODOMAIN_2"/>
    <property type="match status" value="1"/>
</dbReference>
<gene>
    <name evidence="5" type="ORF">TCM_034402</name>
</gene>
<dbReference type="InterPro" id="IPR018359">
    <property type="entry name" value="Bromodomain_CS"/>
</dbReference>
<dbReference type="KEGG" id="tcc:18591716"/>
<keyword evidence="1 2" id="KW-0103">Bromodomain</keyword>
<feature type="compositionally biased region" description="Polar residues" evidence="3">
    <location>
        <begin position="314"/>
        <end position="335"/>
    </location>
</feature>
<dbReference type="PANTHER" id="PTHR22881:SF11">
    <property type="entry name" value="BROMODOMAIN-CONTAINING PROTEIN DDB_G0270170-LIKE ISOFORM X1"/>
    <property type="match status" value="1"/>
</dbReference>
<dbReference type="AlphaFoldDB" id="A0A061FEG2"/>
<dbReference type="STRING" id="3641.A0A061FEG2"/>
<protein>
    <submittedName>
        <fullName evidence="5">DNA-binding bromodomain-containing protein, putative</fullName>
    </submittedName>
</protein>
<dbReference type="PRINTS" id="PR00503">
    <property type="entry name" value="BROMODOMAIN"/>
</dbReference>
<feature type="region of interest" description="Disordered" evidence="3">
    <location>
        <begin position="1"/>
        <end position="172"/>
    </location>
</feature>
<dbReference type="Proteomes" id="UP000026915">
    <property type="component" value="Chromosome 8"/>
</dbReference>